<evidence type="ECO:0008006" key="4">
    <source>
        <dbReference type="Google" id="ProtNLM"/>
    </source>
</evidence>
<reference evidence="2 3" key="1">
    <citation type="submission" date="2024-01" db="EMBL/GenBank/DDBJ databases">
        <title>The diversity of rhizobia nodulating Mimosa spp. in eleven states of Brazil covering several biomes is determined by host plant, location, and edaphic factors.</title>
        <authorList>
            <person name="Rouws L."/>
            <person name="Barauna A."/>
            <person name="Beukes C."/>
            <person name="De Faria S.M."/>
            <person name="Gross E."/>
            <person name="Dos Reis Junior F.B."/>
            <person name="Simon M."/>
            <person name="Maluk M."/>
            <person name="Odee D.W."/>
            <person name="Kenicer G."/>
            <person name="Young J.P.W."/>
            <person name="Reis V.M."/>
            <person name="Zilli J."/>
            <person name="James E.K."/>
        </authorList>
    </citation>
    <scope>NUCLEOTIDE SEQUENCE [LARGE SCALE GENOMIC DNA]</scope>
    <source>
        <strain evidence="2 3">JPY164</strain>
    </source>
</reference>
<keyword evidence="3" id="KW-1185">Reference proteome</keyword>
<evidence type="ECO:0000313" key="3">
    <source>
        <dbReference type="Proteomes" id="UP001390669"/>
    </source>
</evidence>
<comment type="caution">
    <text evidence="2">The sequence shown here is derived from an EMBL/GenBank/DDBJ whole genome shotgun (WGS) entry which is preliminary data.</text>
</comment>
<dbReference type="EMBL" id="JAYMRW010000018">
    <property type="protein sequence ID" value="MEM5451960.1"/>
    <property type="molecule type" value="Genomic_DNA"/>
</dbReference>
<accession>A0ABU9SLR3</accession>
<proteinExistence type="predicted"/>
<evidence type="ECO:0000313" key="2">
    <source>
        <dbReference type="EMBL" id="MEM5451960.1"/>
    </source>
</evidence>
<name>A0ABU9SLR3_9BURK</name>
<gene>
    <name evidence="2" type="ORF">VSR33_31290</name>
</gene>
<dbReference type="Proteomes" id="UP001390669">
    <property type="component" value="Unassembled WGS sequence"/>
</dbReference>
<sequence length="90" mass="9695">MAEVNSLILPSSGPLAKPVHSPSLSLVVAVYTFRAILMTAGVGQLSYVSAAAQYDALSARVTRKRFLIFGFIPQFCNGSGLNYLSIWQCI</sequence>
<organism evidence="2 3">
    <name type="scientific">Paraburkholderia guartelaensis</name>
    <dbReference type="NCBI Taxonomy" id="2546446"/>
    <lineage>
        <taxon>Bacteria</taxon>
        <taxon>Pseudomonadati</taxon>
        <taxon>Pseudomonadota</taxon>
        <taxon>Betaproteobacteria</taxon>
        <taxon>Burkholderiales</taxon>
        <taxon>Burkholderiaceae</taxon>
        <taxon>Paraburkholderia</taxon>
    </lineage>
</organism>
<evidence type="ECO:0000256" key="1">
    <source>
        <dbReference type="SAM" id="MobiDB-lite"/>
    </source>
</evidence>
<feature type="region of interest" description="Disordered" evidence="1">
    <location>
        <begin position="1"/>
        <end position="20"/>
    </location>
</feature>
<dbReference type="RefSeq" id="WP_256095114.1">
    <property type="nucleotide sequence ID" value="NZ_JAYMRW010000018.1"/>
</dbReference>
<protein>
    <recommendedName>
        <fullName evidence="4">MFS transporter</fullName>
    </recommendedName>
</protein>